<evidence type="ECO:0000313" key="4">
    <source>
        <dbReference type="Proteomes" id="UP000030747"/>
    </source>
</evidence>
<dbReference type="VEuPathDB" id="ToxoDB:ETH2_1588600"/>
<keyword evidence="2" id="KW-0812">Transmembrane</keyword>
<reference evidence="3" key="1">
    <citation type="submission" date="2013-10" db="EMBL/GenBank/DDBJ databases">
        <title>Genomic analysis of the causative agents of coccidiosis in chickens.</title>
        <authorList>
            <person name="Reid A.J."/>
            <person name="Blake D."/>
            <person name="Billington K."/>
            <person name="Browne H."/>
            <person name="Dunn M."/>
            <person name="Hung S."/>
            <person name="Kawahara F."/>
            <person name="Miranda-Saavedra D."/>
            <person name="Mourier T."/>
            <person name="Nagra H."/>
            <person name="Otto T.D."/>
            <person name="Rawlings N."/>
            <person name="Sanchez A."/>
            <person name="Sanders M."/>
            <person name="Subramaniam C."/>
            <person name="Tay Y."/>
            <person name="Dear P."/>
            <person name="Doerig C."/>
            <person name="Gruber A."/>
            <person name="Parkinson J."/>
            <person name="Shirley M."/>
            <person name="Wan K.L."/>
            <person name="Berriman M."/>
            <person name="Tomley F."/>
            <person name="Pain A."/>
        </authorList>
    </citation>
    <scope>NUCLEOTIDE SEQUENCE [LARGE SCALE GENOMIC DNA]</scope>
    <source>
        <strain evidence="3">Houghton</strain>
    </source>
</reference>
<dbReference type="Proteomes" id="UP000030747">
    <property type="component" value="Unassembled WGS sequence"/>
</dbReference>
<dbReference type="GeneID" id="25252018"/>
<sequence length="457" mass="51382">MMNSQNPGTRTLLVNSREENIFIGETEPHHLLDPRRCGSQSSLSITNALSLVLLTATVYLILRGFWCMQELNLYRPLDGGNYARLLSNSRARWIVGCVEESNTRGVGARRSSTDSTFDVPILEAPAARFATAASQKVNKDHLYLKEAFSGGVANTLLNAPIEEAELRRQRKALNLSRKDLRNLQLSEIQLILTAKEGIQKMIGDKLQILTTMENLVEERKQLESFEAKLALKGGGNSSTELEETSRRIEALEKRMKKLRVSLRRIRNTMSAITQHRLQRVLSLKLFVNHRMQNRKISITAANALSIAVLVVKGAPVKNYVLRPEYTEEVLKVGEELLTSTQSATEDLLQLLYSPTNGLKAIQKRVAKYRLLQKDTSTYALQMRSALMAPSERRIIGKLEEQNLKLWKALEQAHGILQKGTTEGAARASQGNRSTREPFSLIRKILRAQRSTGPDKSR</sequence>
<dbReference type="RefSeq" id="XP_013233281.1">
    <property type="nucleotide sequence ID" value="XM_013377827.1"/>
</dbReference>
<reference evidence="3" key="2">
    <citation type="submission" date="2013-10" db="EMBL/GenBank/DDBJ databases">
        <authorList>
            <person name="Aslett M."/>
        </authorList>
    </citation>
    <scope>NUCLEOTIDE SEQUENCE [LARGE SCALE GENOMIC DNA]</scope>
    <source>
        <strain evidence="3">Houghton</strain>
    </source>
</reference>
<dbReference type="AlphaFoldDB" id="U6KX45"/>
<dbReference type="VEuPathDB" id="ToxoDB:ETH_00014305"/>
<keyword evidence="4" id="KW-1185">Reference proteome</keyword>
<name>U6KX45_EIMTE</name>
<keyword evidence="2" id="KW-1133">Transmembrane helix</keyword>
<feature type="transmembrane region" description="Helical" evidence="2">
    <location>
        <begin position="45"/>
        <end position="66"/>
    </location>
</feature>
<evidence type="ECO:0000256" key="1">
    <source>
        <dbReference type="SAM" id="Coils"/>
    </source>
</evidence>
<keyword evidence="1" id="KW-0175">Coiled coil</keyword>
<feature type="coiled-coil region" evidence="1">
    <location>
        <begin position="241"/>
        <end position="268"/>
    </location>
</feature>
<protein>
    <submittedName>
        <fullName evidence="3">Uncharacterized protein</fullName>
    </submittedName>
</protein>
<dbReference type="EMBL" id="HG675722">
    <property type="protein sequence ID" value="CDJ42531.1"/>
    <property type="molecule type" value="Genomic_DNA"/>
</dbReference>
<proteinExistence type="predicted"/>
<keyword evidence="2" id="KW-0472">Membrane</keyword>
<dbReference type="OrthoDB" id="10357601at2759"/>
<evidence type="ECO:0000256" key="2">
    <source>
        <dbReference type="SAM" id="Phobius"/>
    </source>
</evidence>
<gene>
    <name evidence="3" type="ORF">ETH_00014305</name>
</gene>
<organism evidence="3 4">
    <name type="scientific">Eimeria tenella</name>
    <name type="common">Coccidian parasite</name>
    <dbReference type="NCBI Taxonomy" id="5802"/>
    <lineage>
        <taxon>Eukaryota</taxon>
        <taxon>Sar</taxon>
        <taxon>Alveolata</taxon>
        <taxon>Apicomplexa</taxon>
        <taxon>Conoidasida</taxon>
        <taxon>Coccidia</taxon>
        <taxon>Eucoccidiorida</taxon>
        <taxon>Eimeriorina</taxon>
        <taxon>Eimeriidae</taxon>
        <taxon>Eimeria</taxon>
    </lineage>
</organism>
<accession>U6KX45</accession>
<evidence type="ECO:0000313" key="3">
    <source>
        <dbReference type="EMBL" id="CDJ42531.1"/>
    </source>
</evidence>